<accession>A0A0F9TLZ6</accession>
<evidence type="ECO:0008006" key="2">
    <source>
        <dbReference type="Google" id="ProtNLM"/>
    </source>
</evidence>
<dbReference type="InterPro" id="IPR034122">
    <property type="entry name" value="Retropepsin-like_bacterial"/>
</dbReference>
<reference evidence="1" key="1">
    <citation type="journal article" date="2015" name="Nature">
        <title>Complex archaea that bridge the gap between prokaryotes and eukaryotes.</title>
        <authorList>
            <person name="Spang A."/>
            <person name="Saw J.H."/>
            <person name="Jorgensen S.L."/>
            <person name="Zaremba-Niedzwiedzka K."/>
            <person name="Martijn J."/>
            <person name="Lind A.E."/>
            <person name="van Eijk R."/>
            <person name="Schleper C."/>
            <person name="Guy L."/>
            <person name="Ettema T.J."/>
        </authorList>
    </citation>
    <scope>NUCLEOTIDE SEQUENCE</scope>
</reference>
<dbReference type="Pfam" id="PF13975">
    <property type="entry name" value="gag-asp_proteas"/>
    <property type="match status" value="1"/>
</dbReference>
<protein>
    <recommendedName>
        <fullName evidence="2">Peptidase A2 domain-containing protein</fullName>
    </recommendedName>
</protein>
<dbReference type="NCBIfam" id="TIGR02281">
    <property type="entry name" value="clan_AA_DTGA"/>
    <property type="match status" value="1"/>
</dbReference>
<dbReference type="EMBL" id="LAZR01000204">
    <property type="protein sequence ID" value="KKN82175.1"/>
    <property type="molecule type" value="Genomic_DNA"/>
</dbReference>
<evidence type="ECO:0000313" key="1">
    <source>
        <dbReference type="EMBL" id="KKN82175.1"/>
    </source>
</evidence>
<gene>
    <name evidence="1" type="ORF">LCGC14_0311610</name>
</gene>
<organism evidence="1">
    <name type="scientific">marine sediment metagenome</name>
    <dbReference type="NCBI Taxonomy" id="412755"/>
    <lineage>
        <taxon>unclassified sequences</taxon>
        <taxon>metagenomes</taxon>
        <taxon>ecological metagenomes</taxon>
    </lineage>
</organism>
<dbReference type="Gene3D" id="2.40.70.10">
    <property type="entry name" value="Acid Proteases"/>
    <property type="match status" value="1"/>
</dbReference>
<dbReference type="GO" id="GO:0004190">
    <property type="term" value="F:aspartic-type endopeptidase activity"/>
    <property type="evidence" value="ECO:0007669"/>
    <property type="project" value="InterPro"/>
</dbReference>
<dbReference type="PROSITE" id="PS00141">
    <property type="entry name" value="ASP_PROTEASE"/>
    <property type="match status" value="1"/>
</dbReference>
<dbReference type="SUPFAM" id="SSF50630">
    <property type="entry name" value="Acid proteases"/>
    <property type="match status" value="1"/>
</dbReference>
<proteinExistence type="predicted"/>
<dbReference type="InterPro" id="IPR001969">
    <property type="entry name" value="Aspartic_peptidase_AS"/>
</dbReference>
<dbReference type="InterPro" id="IPR011969">
    <property type="entry name" value="Clan_AA_Asp_peptidase_C"/>
</dbReference>
<dbReference type="AlphaFoldDB" id="A0A0F9TLZ6"/>
<dbReference type="CDD" id="cd05483">
    <property type="entry name" value="retropepsin_like_bacteria"/>
    <property type="match status" value="1"/>
</dbReference>
<name>A0A0F9TLZ6_9ZZZZ</name>
<dbReference type="GO" id="GO:0006508">
    <property type="term" value="P:proteolysis"/>
    <property type="evidence" value="ECO:0007669"/>
    <property type="project" value="InterPro"/>
</dbReference>
<dbReference type="InterPro" id="IPR021109">
    <property type="entry name" value="Peptidase_aspartic_dom_sf"/>
</dbReference>
<sequence length="216" mass="23239">MNSTKQFAIFLATILASALVVADPAVRVVGLFTDAALVTIDGQRHMLKVGLPGRDGVELLSSDSRGATLRVNGEIRDFGLQPDYSVDNAEPTRQRVVIPKGAGGHYRISGSINGQGVPFMLDTGATSVAMNSNQARRLGIDYKVVGTRVSATTASGQVSAYKVRLDRVKVGDIELTNIEGLVLDGGFPTEVLLGMSYLSRVRMDDQRTSLILERRF</sequence>
<comment type="caution">
    <text evidence="1">The sequence shown here is derived from an EMBL/GenBank/DDBJ whole genome shotgun (WGS) entry which is preliminary data.</text>
</comment>